<evidence type="ECO:0000259" key="2">
    <source>
        <dbReference type="Pfam" id="PF13883"/>
    </source>
</evidence>
<dbReference type="AlphaFoldDB" id="A0A6A6V7U7"/>
<dbReference type="SUPFAM" id="SSF50475">
    <property type="entry name" value="FMN-binding split barrel"/>
    <property type="match status" value="1"/>
</dbReference>
<dbReference type="InterPro" id="IPR055343">
    <property type="entry name" value="CREG_beta-barrel"/>
</dbReference>
<feature type="domain" description="CREG-like beta-barrel" evidence="2">
    <location>
        <begin position="41"/>
        <end position="218"/>
    </location>
</feature>
<dbReference type="InterPro" id="IPR012349">
    <property type="entry name" value="Split_barrel_FMN-bd"/>
</dbReference>
<sequence length="260" mass="28798">MMHIPTFLVSLLPLASAAHLPQAQHIFTNPASPPTTGFKIPTVHESAVQARRILRLERIGTLSTIFPNNDHPNPHHGPPSSVSGTPIGLMDYFADCEPQRGDPTILAINIATSFRNVAAGSNITLSLRWHPPNKQHYSAAAIPRFSLVGYLENIKDEDVVKGLLPACFVKYHPDAAAWLPGNPIHTSHWTRLVVQEVYWIGGFGDRAYIGWIPLEEWQSVTEDEIQSIRLPDEQSGGWGFGMVKEWMGLGGSDNQESWEL</sequence>
<proteinExistence type="predicted"/>
<evidence type="ECO:0000256" key="1">
    <source>
        <dbReference type="SAM" id="SignalP"/>
    </source>
</evidence>
<reference evidence="3" key="1">
    <citation type="journal article" date="2020" name="Stud. Mycol.">
        <title>101 Dothideomycetes genomes: a test case for predicting lifestyles and emergence of pathogens.</title>
        <authorList>
            <person name="Haridas S."/>
            <person name="Albert R."/>
            <person name="Binder M."/>
            <person name="Bloem J."/>
            <person name="Labutti K."/>
            <person name="Salamov A."/>
            <person name="Andreopoulos B."/>
            <person name="Baker S."/>
            <person name="Barry K."/>
            <person name="Bills G."/>
            <person name="Bluhm B."/>
            <person name="Cannon C."/>
            <person name="Castanera R."/>
            <person name="Culley D."/>
            <person name="Daum C."/>
            <person name="Ezra D."/>
            <person name="Gonzalez J."/>
            <person name="Henrissat B."/>
            <person name="Kuo A."/>
            <person name="Liang C."/>
            <person name="Lipzen A."/>
            <person name="Lutzoni F."/>
            <person name="Magnuson J."/>
            <person name="Mondo S."/>
            <person name="Nolan M."/>
            <person name="Ohm R."/>
            <person name="Pangilinan J."/>
            <person name="Park H.-J."/>
            <person name="Ramirez L."/>
            <person name="Alfaro M."/>
            <person name="Sun H."/>
            <person name="Tritt A."/>
            <person name="Yoshinaga Y."/>
            <person name="Zwiers L.-H."/>
            <person name="Turgeon B."/>
            <person name="Goodwin S."/>
            <person name="Spatafora J."/>
            <person name="Crous P."/>
            <person name="Grigoriev I."/>
        </authorList>
    </citation>
    <scope>NUCLEOTIDE SEQUENCE</scope>
    <source>
        <strain evidence="3">CBS 119925</strain>
    </source>
</reference>
<dbReference type="PANTHER" id="PTHR37273">
    <property type="entry name" value="CHROMOSOME 8, WHOLE GENOME SHOTGUN SEQUENCE"/>
    <property type="match status" value="1"/>
</dbReference>
<dbReference type="Pfam" id="PF13883">
    <property type="entry name" value="CREG_beta-barrel"/>
    <property type="match status" value="1"/>
</dbReference>
<dbReference type="Gene3D" id="2.30.110.10">
    <property type="entry name" value="Electron Transport, Fmn-binding Protein, Chain A"/>
    <property type="match status" value="1"/>
</dbReference>
<dbReference type="PANTHER" id="PTHR37273:SF1">
    <property type="entry name" value="ADL397C-AP"/>
    <property type="match status" value="1"/>
</dbReference>
<feature type="signal peptide" evidence="1">
    <location>
        <begin position="1"/>
        <end position="17"/>
    </location>
</feature>
<keyword evidence="4" id="KW-1185">Reference proteome</keyword>
<accession>A0A6A6V7U7</accession>
<dbReference type="EMBL" id="MU006580">
    <property type="protein sequence ID" value="KAF2745794.1"/>
    <property type="molecule type" value="Genomic_DNA"/>
</dbReference>
<keyword evidence="1" id="KW-0732">Signal</keyword>
<protein>
    <recommendedName>
        <fullName evidence="2">CREG-like beta-barrel domain-containing protein</fullName>
    </recommendedName>
</protein>
<organism evidence="3 4">
    <name type="scientific">Sporormia fimetaria CBS 119925</name>
    <dbReference type="NCBI Taxonomy" id="1340428"/>
    <lineage>
        <taxon>Eukaryota</taxon>
        <taxon>Fungi</taxon>
        <taxon>Dikarya</taxon>
        <taxon>Ascomycota</taxon>
        <taxon>Pezizomycotina</taxon>
        <taxon>Dothideomycetes</taxon>
        <taxon>Pleosporomycetidae</taxon>
        <taxon>Pleosporales</taxon>
        <taxon>Sporormiaceae</taxon>
        <taxon>Sporormia</taxon>
    </lineage>
</organism>
<evidence type="ECO:0000313" key="3">
    <source>
        <dbReference type="EMBL" id="KAF2745794.1"/>
    </source>
</evidence>
<dbReference type="OrthoDB" id="2138282at2759"/>
<evidence type="ECO:0000313" key="4">
    <source>
        <dbReference type="Proteomes" id="UP000799440"/>
    </source>
</evidence>
<feature type="chain" id="PRO_5025646362" description="CREG-like beta-barrel domain-containing protein" evidence="1">
    <location>
        <begin position="18"/>
        <end position="260"/>
    </location>
</feature>
<name>A0A6A6V7U7_9PLEO</name>
<gene>
    <name evidence="3" type="ORF">M011DRAFT_469056</name>
</gene>
<dbReference type="Proteomes" id="UP000799440">
    <property type="component" value="Unassembled WGS sequence"/>
</dbReference>